<protein>
    <submittedName>
        <fullName evidence="2">Uncharacterized protein</fullName>
    </submittedName>
</protein>
<evidence type="ECO:0000256" key="1">
    <source>
        <dbReference type="SAM" id="Phobius"/>
    </source>
</evidence>
<feature type="transmembrane region" description="Helical" evidence="1">
    <location>
        <begin position="71"/>
        <end position="91"/>
    </location>
</feature>
<keyword evidence="1" id="KW-0472">Membrane</keyword>
<keyword evidence="1" id="KW-0812">Transmembrane</keyword>
<organism evidence="2">
    <name type="scientific">Ackermannviridae sp</name>
    <dbReference type="NCBI Taxonomy" id="2831612"/>
    <lineage>
        <taxon>Viruses</taxon>
        <taxon>Duplodnaviria</taxon>
        <taxon>Heunggongvirae</taxon>
        <taxon>Uroviricota</taxon>
        <taxon>Caudoviricetes</taxon>
        <taxon>Pantevenvirales</taxon>
        <taxon>Ackermannviridae</taxon>
    </lineage>
</organism>
<proteinExistence type="predicted"/>
<name>A0A8S5VU22_9CAUD</name>
<evidence type="ECO:0000313" key="2">
    <source>
        <dbReference type="EMBL" id="DAG97985.1"/>
    </source>
</evidence>
<accession>A0A8S5VU22</accession>
<keyword evidence="1" id="KW-1133">Transmembrane helix</keyword>
<dbReference type="EMBL" id="BK035393">
    <property type="protein sequence ID" value="DAG97985.1"/>
    <property type="molecule type" value="Genomic_DNA"/>
</dbReference>
<reference evidence="2" key="1">
    <citation type="journal article" date="2021" name="Proc. Natl. Acad. Sci. U.S.A.">
        <title>A Catalog of Tens of Thousands of Viruses from Human Metagenomes Reveals Hidden Associations with Chronic Diseases.</title>
        <authorList>
            <person name="Tisza M.J."/>
            <person name="Buck C.B."/>
        </authorList>
    </citation>
    <scope>NUCLEOTIDE SEQUENCE</scope>
    <source>
        <strain evidence="2">CtASH1</strain>
    </source>
</reference>
<sequence length="138" mass="16498">MIHYNSKLIRFLLPKGYSAMMLFGHVFIRSTKNDADSVIVNHELIHVEQWKELTFAVFAILNVPFIGSINIKYTILTMLLAFCAFYVWYFLEYLIRLAIKKNHDEAYMNISFEKEAYLNEGKPRYLENRDYFSFIKYL</sequence>